<proteinExistence type="predicted"/>
<dbReference type="AlphaFoldDB" id="A0A397D3A9"/>
<evidence type="ECO:0000313" key="4">
    <source>
        <dbReference type="EMBL" id="RHY54165.1"/>
    </source>
</evidence>
<reference evidence="7 8" key="1">
    <citation type="submission" date="2018-08" db="EMBL/GenBank/DDBJ databases">
        <title>Aphanomyces genome sequencing and annotation.</title>
        <authorList>
            <person name="Minardi D."/>
            <person name="Oidtmann B."/>
            <person name="Van Der Giezen M."/>
            <person name="Studholme D.J."/>
        </authorList>
    </citation>
    <scope>NUCLEOTIDE SEQUENCE [LARGE SCALE GENOMIC DNA]</scope>
    <source>
        <strain evidence="5 8">197901</strain>
        <strain evidence="6 10">FDL457</strain>
        <strain evidence="4 7">SA</strain>
        <strain evidence="3 9">Yx</strain>
    </source>
</reference>
<evidence type="ECO:0000259" key="2">
    <source>
        <dbReference type="PROSITE" id="PS50848"/>
    </source>
</evidence>
<dbReference type="Proteomes" id="UP000266196">
    <property type="component" value="Unassembled WGS sequence"/>
</dbReference>
<evidence type="ECO:0000256" key="1">
    <source>
        <dbReference type="SAM" id="MobiDB-lite"/>
    </source>
</evidence>
<dbReference type="GO" id="GO:0008289">
    <property type="term" value="F:lipid binding"/>
    <property type="evidence" value="ECO:0007669"/>
    <property type="project" value="InterPro"/>
</dbReference>
<dbReference type="EMBL" id="QUTA01007598">
    <property type="protein sequence ID" value="RHY06489.1"/>
    <property type="molecule type" value="Genomic_DNA"/>
</dbReference>
<feature type="region of interest" description="Disordered" evidence="1">
    <location>
        <begin position="455"/>
        <end position="544"/>
    </location>
</feature>
<dbReference type="Proteomes" id="UP000266239">
    <property type="component" value="Unassembled WGS sequence"/>
</dbReference>
<feature type="compositionally biased region" description="Polar residues" evidence="1">
    <location>
        <begin position="529"/>
        <end position="544"/>
    </location>
</feature>
<dbReference type="InterPro" id="IPR011011">
    <property type="entry name" value="Znf_FYVE_PHD"/>
</dbReference>
<feature type="compositionally biased region" description="Low complexity" evidence="1">
    <location>
        <begin position="511"/>
        <end position="528"/>
    </location>
</feature>
<evidence type="ECO:0000313" key="5">
    <source>
        <dbReference type="EMBL" id="RHY81187.1"/>
    </source>
</evidence>
<evidence type="ECO:0000313" key="6">
    <source>
        <dbReference type="EMBL" id="RHZ39115.1"/>
    </source>
</evidence>
<evidence type="ECO:0000313" key="7">
    <source>
        <dbReference type="Proteomes" id="UP000265716"/>
    </source>
</evidence>
<feature type="domain" description="START" evidence="2">
    <location>
        <begin position="53"/>
        <end position="244"/>
    </location>
</feature>
<feature type="compositionally biased region" description="Low complexity" evidence="1">
    <location>
        <begin position="394"/>
        <end position="403"/>
    </location>
</feature>
<dbReference type="InterPro" id="IPR052727">
    <property type="entry name" value="Rab4/Rab5_effector"/>
</dbReference>
<dbReference type="EMBL" id="QUTE01023013">
    <property type="protein sequence ID" value="RHY81187.1"/>
    <property type="molecule type" value="Genomic_DNA"/>
</dbReference>
<dbReference type="InterPro" id="IPR002913">
    <property type="entry name" value="START_lipid-bd_dom"/>
</dbReference>
<dbReference type="SUPFAM" id="SSF55961">
    <property type="entry name" value="Bet v1-like"/>
    <property type="match status" value="1"/>
</dbReference>
<evidence type="ECO:0000313" key="10">
    <source>
        <dbReference type="Proteomes" id="UP000286510"/>
    </source>
</evidence>
<dbReference type="SUPFAM" id="SSF57903">
    <property type="entry name" value="FYVE/PHD zinc finger"/>
    <property type="match status" value="1"/>
</dbReference>
<feature type="compositionally biased region" description="Basic and acidic residues" evidence="1">
    <location>
        <begin position="462"/>
        <end position="471"/>
    </location>
</feature>
<dbReference type="Gene3D" id="3.30.530.20">
    <property type="match status" value="1"/>
</dbReference>
<evidence type="ECO:0000313" key="9">
    <source>
        <dbReference type="Proteomes" id="UP000266239"/>
    </source>
</evidence>
<dbReference type="PANTHER" id="PTHR13510">
    <property type="entry name" value="FYVE-FINGER-CONTAINING RAB5 EFFECTOR PROTEIN RABENOSYN-5-RELATED"/>
    <property type="match status" value="1"/>
</dbReference>
<accession>A0A397D3A9</accession>
<dbReference type="PANTHER" id="PTHR13510:SF44">
    <property type="entry name" value="RABENOSYN-5"/>
    <property type="match status" value="1"/>
</dbReference>
<dbReference type="PROSITE" id="PS50848">
    <property type="entry name" value="START"/>
    <property type="match status" value="1"/>
</dbReference>
<feature type="region of interest" description="Disordered" evidence="1">
    <location>
        <begin position="366"/>
        <end position="403"/>
    </location>
</feature>
<dbReference type="Proteomes" id="UP000265716">
    <property type="component" value="Unassembled WGS sequence"/>
</dbReference>
<sequence length="544" mass="60334">MKLPLPPNFFKCPPLSTDEVERLKQQAYATAMDVVQKSLVQSASPSNRSGVSWTLASNDHGLQIYRGTVNAGGTGASDQLKLSVGVAEVAGTIDEVVALFRNDTTELTKEYVHRFGRGLLDSANLYTLVEPTRSHPNESVSINWMALKSPLKQVILERDCCYLEGHYEFEVHGKRGWVRSLKSVNLMCCPDMQHALGLVRMVQVGTGHAFVESDRPGYMRIAYVVHADFRGAAPDWAIDVAIKRRCKSLLDIDTFLRENRLAQGHFLTSSQVVSKHLRRRCFLCQKKLHGGLGFTKKLNCVKCGEVFCNSCSHPWTVRVCGIPTRIDACAKCALAAPTPTKALLFNQFDSSDTHSLSFKSSYSSQRSHHQQSHSDVHIVTSTRSKDKEGRFCPSDSSRSSSSIHSSHSVEALYYPRFEEVTTPPTFSQHKQVSKDTWTNEMWIQDLIANTSSLLQVTSPTKSKQDHAKYIEMKPTPLDPISRPQDTRRQAGAAPEDEVEPGSIHATNNHMHSLSSTHYSSRGGSSSTTNALQRSLATTSPSVLK</sequence>
<protein>
    <recommendedName>
        <fullName evidence="2">START domain-containing protein</fullName>
    </recommendedName>
</protein>
<dbReference type="InterPro" id="IPR013083">
    <property type="entry name" value="Znf_RING/FYVE/PHD"/>
</dbReference>
<dbReference type="InterPro" id="IPR023393">
    <property type="entry name" value="START-like_dom_sf"/>
</dbReference>
<name>A0A397D3A9_APHAT</name>
<dbReference type="EMBL" id="QUTC01006082">
    <property type="protein sequence ID" value="RHY54165.1"/>
    <property type="molecule type" value="Genomic_DNA"/>
</dbReference>
<comment type="caution">
    <text evidence="4">The sequence shown here is derived from an EMBL/GenBank/DDBJ whole genome shotgun (WGS) entry which is preliminary data.</text>
</comment>
<evidence type="ECO:0000313" key="8">
    <source>
        <dbReference type="Proteomes" id="UP000266196"/>
    </source>
</evidence>
<dbReference type="EMBL" id="QUTF01007982">
    <property type="protein sequence ID" value="RHZ39115.1"/>
    <property type="molecule type" value="Genomic_DNA"/>
</dbReference>
<dbReference type="Gene3D" id="3.30.40.10">
    <property type="entry name" value="Zinc/RING finger domain, C3HC4 (zinc finger)"/>
    <property type="match status" value="1"/>
</dbReference>
<gene>
    <name evidence="3" type="ORF">DYB25_009736</name>
    <name evidence="6" type="ORF">DYB26_004786</name>
    <name evidence="5" type="ORF">DYB31_008747</name>
    <name evidence="4" type="ORF">DYB38_002194</name>
</gene>
<dbReference type="VEuPathDB" id="FungiDB:H257_15808"/>
<evidence type="ECO:0000313" key="3">
    <source>
        <dbReference type="EMBL" id="RHY06489.1"/>
    </source>
</evidence>
<organism evidence="4 7">
    <name type="scientific">Aphanomyces astaci</name>
    <name type="common">Crayfish plague agent</name>
    <dbReference type="NCBI Taxonomy" id="112090"/>
    <lineage>
        <taxon>Eukaryota</taxon>
        <taxon>Sar</taxon>
        <taxon>Stramenopiles</taxon>
        <taxon>Oomycota</taxon>
        <taxon>Saprolegniomycetes</taxon>
        <taxon>Saprolegniales</taxon>
        <taxon>Verrucalvaceae</taxon>
        <taxon>Aphanomyces</taxon>
    </lineage>
</organism>
<dbReference type="Proteomes" id="UP000286510">
    <property type="component" value="Unassembled WGS sequence"/>
</dbReference>